<dbReference type="FunFam" id="3.30.470.20:FF:000031">
    <property type="entry name" value="Phosphoribosylamine--glycine ligase"/>
    <property type="match status" value="1"/>
</dbReference>
<dbReference type="Pfam" id="PF01071">
    <property type="entry name" value="GARS_A"/>
    <property type="match status" value="1"/>
</dbReference>
<dbReference type="Pfam" id="PF02844">
    <property type="entry name" value="GARS_N"/>
    <property type="match status" value="1"/>
</dbReference>
<dbReference type="Gene3D" id="3.90.600.10">
    <property type="entry name" value="Phosphoribosylglycinamide synthetase, C-terminal domain"/>
    <property type="match status" value="1"/>
</dbReference>
<dbReference type="InterPro" id="IPR037123">
    <property type="entry name" value="PRibGlycinamide_synth_C_sf"/>
</dbReference>
<evidence type="ECO:0000256" key="4">
    <source>
        <dbReference type="ARBA" id="ARBA00013255"/>
    </source>
</evidence>
<keyword evidence="9" id="KW-0658">Purine biosynthesis</keyword>
<evidence type="ECO:0000259" key="18">
    <source>
        <dbReference type="PROSITE" id="PS50975"/>
    </source>
</evidence>
<evidence type="ECO:0000256" key="7">
    <source>
        <dbReference type="ARBA" id="ARBA00022723"/>
    </source>
</evidence>
<keyword evidence="12" id="KW-0464">Manganese</keyword>
<comment type="cofactor">
    <cofactor evidence="1">
        <name>Mn(2+)</name>
        <dbReference type="ChEBI" id="CHEBI:29035"/>
    </cofactor>
</comment>
<dbReference type="Gene3D" id="3.30.470.20">
    <property type="entry name" value="ATP-grasp fold, B domain"/>
    <property type="match status" value="1"/>
</dbReference>
<evidence type="ECO:0000256" key="5">
    <source>
        <dbReference type="ARBA" id="ARBA00020605"/>
    </source>
</evidence>
<feature type="compositionally biased region" description="Basic and acidic residues" evidence="17">
    <location>
        <begin position="256"/>
        <end position="266"/>
    </location>
</feature>
<evidence type="ECO:0000256" key="9">
    <source>
        <dbReference type="ARBA" id="ARBA00022755"/>
    </source>
</evidence>
<dbReference type="InterPro" id="IPR000115">
    <property type="entry name" value="PRibGlycinamide_synth"/>
</dbReference>
<comment type="pathway">
    <text evidence="3">Purine metabolism; IMP biosynthesis via de novo pathway; N(1)-(5-phospho-D-ribosyl)glycinamide from 5-phospho-alpha-D-ribose 1-diphosphate: step 2/2.</text>
</comment>
<dbReference type="InterPro" id="IPR020559">
    <property type="entry name" value="PRibGlycinamide_synth_CS"/>
</dbReference>
<name>A0A3B1B6F8_9ZZZZ</name>
<evidence type="ECO:0000256" key="10">
    <source>
        <dbReference type="ARBA" id="ARBA00022840"/>
    </source>
</evidence>
<dbReference type="InterPro" id="IPR020562">
    <property type="entry name" value="PRibGlycinamide_synth_N"/>
</dbReference>
<gene>
    <name evidence="19" type="ORF">MNBD_GAMMA25-611</name>
</gene>
<reference evidence="19" key="1">
    <citation type="submission" date="2018-06" db="EMBL/GenBank/DDBJ databases">
        <authorList>
            <person name="Zhirakovskaya E."/>
        </authorList>
    </citation>
    <scope>NUCLEOTIDE SEQUENCE</scope>
</reference>
<protein>
    <recommendedName>
        <fullName evidence="5">Phosphoribosylamine--glycine ligase</fullName>
        <ecNumber evidence="4">6.3.4.13</ecNumber>
    </recommendedName>
    <alternativeName>
        <fullName evidence="16">GARS</fullName>
    </alternativeName>
    <alternativeName>
        <fullName evidence="14">Glycinamide ribonucleotide synthetase</fullName>
    </alternativeName>
    <alternativeName>
        <fullName evidence="15">Phosphoribosylglycinamide synthetase</fullName>
    </alternativeName>
</protein>
<dbReference type="Gene3D" id="3.40.50.20">
    <property type="match status" value="1"/>
</dbReference>
<feature type="domain" description="ATP-grasp" evidence="18">
    <location>
        <begin position="152"/>
        <end position="359"/>
    </location>
</feature>
<evidence type="ECO:0000256" key="2">
    <source>
        <dbReference type="ARBA" id="ARBA00001946"/>
    </source>
</evidence>
<organism evidence="19">
    <name type="scientific">hydrothermal vent metagenome</name>
    <dbReference type="NCBI Taxonomy" id="652676"/>
    <lineage>
        <taxon>unclassified sequences</taxon>
        <taxon>metagenomes</taxon>
        <taxon>ecological metagenomes</taxon>
    </lineage>
</organism>
<dbReference type="InterPro" id="IPR016185">
    <property type="entry name" value="PreATP-grasp_dom_sf"/>
</dbReference>
<keyword evidence="10" id="KW-0067">ATP-binding</keyword>
<dbReference type="InterPro" id="IPR020560">
    <property type="entry name" value="PRibGlycinamide_synth_C-dom"/>
</dbReference>
<dbReference type="GO" id="GO:0009113">
    <property type="term" value="P:purine nucleobase biosynthetic process"/>
    <property type="evidence" value="ECO:0007669"/>
    <property type="project" value="InterPro"/>
</dbReference>
<dbReference type="SUPFAM" id="SSF56059">
    <property type="entry name" value="Glutathione synthetase ATP-binding domain-like"/>
    <property type="match status" value="1"/>
</dbReference>
<dbReference type="GO" id="GO:0005524">
    <property type="term" value="F:ATP binding"/>
    <property type="evidence" value="ECO:0007669"/>
    <property type="project" value="UniProtKB-KW"/>
</dbReference>
<dbReference type="FunFam" id="3.40.50.20:FF:000006">
    <property type="entry name" value="Phosphoribosylamine--glycine ligase, chloroplastic"/>
    <property type="match status" value="1"/>
</dbReference>
<evidence type="ECO:0000256" key="11">
    <source>
        <dbReference type="ARBA" id="ARBA00022842"/>
    </source>
</evidence>
<keyword evidence="6 19" id="KW-0436">Ligase</keyword>
<dbReference type="InterPro" id="IPR011054">
    <property type="entry name" value="Rudment_hybrid_motif"/>
</dbReference>
<evidence type="ECO:0000256" key="17">
    <source>
        <dbReference type="SAM" id="MobiDB-lite"/>
    </source>
</evidence>
<keyword evidence="11" id="KW-0460">Magnesium</keyword>
<feature type="region of interest" description="Disordered" evidence="17">
    <location>
        <begin position="255"/>
        <end position="275"/>
    </location>
</feature>
<dbReference type="Pfam" id="PF02843">
    <property type="entry name" value="GARS_C"/>
    <property type="match status" value="1"/>
</dbReference>
<dbReference type="GO" id="GO:0046872">
    <property type="term" value="F:metal ion binding"/>
    <property type="evidence" value="ECO:0007669"/>
    <property type="project" value="UniProtKB-KW"/>
</dbReference>
<dbReference type="InterPro" id="IPR020561">
    <property type="entry name" value="PRibGlycinamid_synth_ATP-grasp"/>
</dbReference>
<dbReference type="InterPro" id="IPR011761">
    <property type="entry name" value="ATP-grasp"/>
</dbReference>
<dbReference type="PROSITE" id="PS00184">
    <property type="entry name" value="GARS"/>
    <property type="match status" value="1"/>
</dbReference>
<keyword evidence="8" id="KW-0547">Nucleotide-binding</keyword>
<dbReference type="NCBIfam" id="TIGR00877">
    <property type="entry name" value="purD"/>
    <property type="match status" value="1"/>
</dbReference>
<dbReference type="HAMAP" id="MF_00138">
    <property type="entry name" value="GARS"/>
    <property type="match status" value="1"/>
</dbReference>
<proteinExistence type="inferred from homology"/>
<dbReference type="UniPathway" id="UPA00074">
    <property type="reaction ID" value="UER00125"/>
</dbReference>
<accession>A0A3B1B6F8</accession>
<dbReference type="GO" id="GO:0006189">
    <property type="term" value="P:'de novo' IMP biosynthetic process"/>
    <property type="evidence" value="ECO:0007669"/>
    <property type="project" value="UniProtKB-UniPathway"/>
</dbReference>
<comment type="similarity">
    <text evidence="13">Belongs to the GARS family.</text>
</comment>
<dbReference type="SMART" id="SM01210">
    <property type="entry name" value="GARS_C"/>
    <property type="match status" value="1"/>
</dbReference>
<dbReference type="EC" id="6.3.4.13" evidence="4"/>
<comment type="cofactor">
    <cofactor evidence="2">
        <name>Mg(2+)</name>
        <dbReference type="ChEBI" id="CHEBI:18420"/>
    </cofactor>
</comment>
<dbReference type="InterPro" id="IPR013815">
    <property type="entry name" value="ATP_grasp_subdomain_1"/>
</dbReference>
<evidence type="ECO:0000256" key="16">
    <source>
        <dbReference type="ARBA" id="ARBA00079592"/>
    </source>
</evidence>
<dbReference type="PANTHER" id="PTHR43472">
    <property type="entry name" value="PHOSPHORIBOSYLAMINE--GLYCINE LIGASE"/>
    <property type="match status" value="1"/>
</dbReference>
<dbReference type="SUPFAM" id="SSF52440">
    <property type="entry name" value="PreATP-grasp domain"/>
    <property type="match status" value="1"/>
</dbReference>
<dbReference type="FunFam" id="3.90.600.10:FF:000001">
    <property type="entry name" value="Trifunctional purine biosynthetic protein adenosine-3"/>
    <property type="match status" value="1"/>
</dbReference>
<dbReference type="PROSITE" id="PS50975">
    <property type="entry name" value="ATP_GRASP"/>
    <property type="match status" value="1"/>
</dbReference>
<dbReference type="Gene3D" id="3.30.1490.20">
    <property type="entry name" value="ATP-grasp fold, A domain"/>
    <property type="match status" value="1"/>
</dbReference>
<sequence>MQRILLGFILFRFNLQTFPAFDPSHGIGHSPRPVFYLLGGEISMKVLVIGGGGREHALAWKATQSAGVEMVFVAPGNAGTAREPGIKNVDVAANDIPALLEFALNEKIELTIVGPEVPLVAGVVDTFANADLRCFGPTKGAAQLEGSKAFTKDFLARHQIPTAAYGNFTEIEPALTYIKEQGAPIVIKADGLAAGKGVILAQTEDEANAAVKDMLAGNAFGDAGHRVVIEEFLQGEEASFIVMVDGEHILPMASSQDHKTRDEGDRGPNTGGMGAYSPAPVVTPAMHDRIMHEVIEPTVKGMAAEGNPFTGFLYAGVMINAEGIPKVLEYNVRFGDPETQPIIMRLKSDLVALCDAALDGRLHEVKAEWDERTALGVVLAAGGYPDSYRKGDEITGLPSDSDENSKVFHAGTATEKDGTVVTSGGRVLCAVGLGETVGEAQKQAYTLADRIHWEGVFCRRDIGYRAIARENK</sequence>
<dbReference type="SMART" id="SM01209">
    <property type="entry name" value="GARS_A"/>
    <property type="match status" value="1"/>
</dbReference>
<dbReference type="SUPFAM" id="SSF51246">
    <property type="entry name" value="Rudiment single hybrid motif"/>
    <property type="match status" value="1"/>
</dbReference>
<evidence type="ECO:0000256" key="12">
    <source>
        <dbReference type="ARBA" id="ARBA00023211"/>
    </source>
</evidence>
<evidence type="ECO:0000256" key="6">
    <source>
        <dbReference type="ARBA" id="ARBA00022598"/>
    </source>
</evidence>
<dbReference type="EMBL" id="UOFY01000004">
    <property type="protein sequence ID" value="VAX05840.1"/>
    <property type="molecule type" value="Genomic_DNA"/>
</dbReference>
<dbReference type="AlphaFoldDB" id="A0A3B1B6F8"/>
<evidence type="ECO:0000256" key="14">
    <source>
        <dbReference type="ARBA" id="ARBA00042242"/>
    </source>
</evidence>
<evidence type="ECO:0000256" key="3">
    <source>
        <dbReference type="ARBA" id="ARBA00005174"/>
    </source>
</evidence>
<dbReference type="GO" id="GO:0004637">
    <property type="term" value="F:phosphoribosylamine-glycine ligase activity"/>
    <property type="evidence" value="ECO:0007669"/>
    <property type="project" value="UniProtKB-EC"/>
</dbReference>
<evidence type="ECO:0000256" key="15">
    <source>
        <dbReference type="ARBA" id="ARBA00042864"/>
    </source>
</evidence>
<dbReference type="FunFam" id="3.30.1490.20:FF:000006">
    <property type="entry name" value="phosphoribosylamine--glycine ligase, chloroplastic-like"/>
    <property type="match status" value="1"/>
</dbReference>
<evidence type="ECO:0000313" key="19">
    <source>
        <dbReference type="EMBL" id="VAX05840.1"/>
    </source>
</evidence>
<evidence type="ECO:0000256" key="13">
    <source>
        <dbReference type="ARBA" id="ARBA00038345"/>
    </source>
</evidence>
<evidence type="ECO:0000256" key="8">
    <source>
        <dbReference type="ARBA" id="ARBA00022741"/>
    </source>
</evidence>
<evidence type="ECO:0000256" key="1">
    <source>
        <dbReference type="ARBA" id="ARBA00001936"/>
    </source>
</evidence>
<dbReference type="PANTHER" id="PTHR43472:SF1">
    <property type="entry name" value="PHOSPHORIBOSYLAMINE--GLYCINE LIGASE, CHLOROPLASTIC"/>
    <property type="match status" value="1"/>
</dbReference>
<keyword evidence="7" id="KW-0479">Metal-binding</keyword>